<feature type="region of interest" description="Disordered" evidence="1">
    <location>
        <begin position="31"/>
        <end position="102"/>
    </location>
</feature>
<organism evidence="3 4">
    <name type="scientific">Longimycelium tulufanense</name>
    <dbReference type="NCBI Taxonomy" id="907463"/>
    <lineage>
        <taxon>Bacteria</taxon>
        <taxon>Bacillati</taxon>
        <taxon>Actinomycetota</taxon>
        <taxon>Actinomycetes</taxon>
        <taxon>Pseudonocardiales</taxon>
        <taxon>Pseudonocardiaceae</taxon>
        <taxon>Longimycelium</taxon>
    </lineage>
</organism>
<dbReference type="PANTHER" id="PTHR39335">
    <property type="entry name" value="BLL4220 PROTEIN"/>
    <property type="match status" value="1"/>
</dbReference>
<keyword evidence="2" id="KW-0812">Transmembrane</keyword>
<accession>A0A8J3FTY8</accession>
<evidence type="ECO:0000256" key="2">
    <source>
        <dbReference type="SAM" id="Phobius"/>
    </source>
</evidence>
<name>A0A8J3FTY8_9PSEU</name>
<evidence type="ECO:0000256" key="1">
    <source>
        <dbReference type="SAM" id="MobiDB-lite"/>
    </source>
</evidence>
<keyword evidence="2" id="KW-1133">Transmembrane helix</keyword>
<gene>
    <name evidence="3" type="ORF">GCM10012275_15680</name>
</gene>
<reference evidence="3" key="2">
    <citation type="submission" date="2020-09" db="EMBL/GenBank/DDBJ databases">
        <authorList>
            <person name="Sun Q."/>
            <person name="Zhou Y."/>
        </authorList>
    </citation>
    <scope>NUCLEOTIDE SEQUENCE</scope>
    <source>
        <strain evidence="3">CGMCC 4.5737</strain>
    </source>
</reference>
<evidence type="ECO:0000313" key="3">
    <source>
        <dbReference type="EMBL" id="GGM45484.1"/>
    </source>
</evidence>
<keyword evidence="4" id="KW-1185">Reference proteome</keyword>
<evidence type="ECO:0000313" key="4">
    <source>
        <dbReference type="Proteomes" id="UP000637578"/>
    </source>
</evidence>
<comment type="caution">
    <text evidence="3">The sequence shown here is derived from an EMBL/GenBank/DDBJ whole genome shotgun (WGS) entry which is preliminary data.</text>
</comment>
<dbReference type="InterPro" id="IPR005297">
    <property type="entry name" value="Lipoprotein_repeat"/>
</dbReference>
<evidence type="ECO:0008006" key="5">
    <source>
        <dbReference type="Google" id="ProtNLM"/>
    </source>
</evidence>
<dbReference type="RefSeq" id="WP_229686156.1">
    <property type="nucleotide sequence ID" value="NZ_BMMK01000005.1"/>
</dbReference>
<dbReference type="EMBL" id="BMMK01000005">
    <property type="protein sequence ID" value="GGM45484.1"/>
    <property type="molecule type" value="Genomic_DNA"/>
</dbReference>
<sequence length="233" mass="23999">MGRQTRWIAAVGAIGTAAVLVWWTTTANGAQPEAATPAAQVQQQGVVSEPETTTPEAPEAPDVSEGYAPPPGSVPSEQPPAGNQTPAKPNPPADSGAGAPKGVTTSALKKVKLSAMGEAVADSEGFLLYRFDKDTAKPPKSNCAGECAKKWPPVLAQGKPTLEGVDPSLVGTVKRSDGTEQVTLAGWPLYRFAGDPKPGAWKGQGLQGVWFVVAPDGKRNVSCLPKGVTPPQS</sequence>
<protein>
    <recommendedName>
        <fullName evidence="5">Lipoprotein</fullName>
    </recommendedName>
</protein>
<reference evidence="3" key="1">
    <citation type="journal article" date="2014" name="Int. J. Syst. Evol. Microbiol.">
        <title>Complete genome sequence of Corynebacterium casei LMG S-19264T (=DSM 44701T), isolated from a smear-ripened cheese.</title>
        <authorList>
            <consortium name="US DOE Joint Genome Institute (JGI-PGF)"/>
            <person name="Walter F."/>
            <person name="Albersmeier A."/>
            <person name="Kalinowski J."/>
            <person name="Ruckert C."/>
        </authorList>
    </citation>
    <scope>NUCLEOTIDE SEQUENCE</scope>
    <source>
        <strain evidence="3">CGMCC 4.5737</strain>
    </source>
</reference>
<dbReference type="Pfam" id="PF03640">
    <property type="entry name" value="Lipoprotein_15"/>
    <property type="match status" value="2"/>
</dbReference>
<feature type="transmembrane region" description="Helical" evidence="2">
    <location>
        <begin position="7"/>
        <end position="25"/>
    </location>
</feature>
<keyword evidence="2" id="KW-0472">Membrane</keyword>
<dbReference type="AlphaFoldDB" id="A0A8J3FTY8"/>
<dbReference type="Proteomes" id="UP000637578">
    <property type="component" value="Unassembled WGS sequence"/>
</dbReference>
<dbReference type="PANTHER" id="PTHR39335:SF1">
    <property type="entry name" value="BLL4220 PROTEIN"/>
    <property type="match status" value="1"/>
</dbReference>
<dbReference type="GO" id="GO:0043448">
    <property type="term" value="P:alkane catabolic process"/>
    <property type="evidence" value="ECO:0007669"/>
    <property type="project" value="TreeGrafter"/>
</dbReference>
<feature type="compositionally biased region" description="Low complexity" evidence="1">
    <location>
        <begin position="49"/>
        <end position="61"/>
    </location>
</feature>
<proteinExistence type="predicted"/>